<reference evidence="4" key="1">
    <citation type="submission" date="2019-09" db="EMBL/GenBank/DDBJ databases">
        <title>Draft genome information of white flower Hibiscus syriacus.</title>
        <authorList>
            <person name="Kim Y.-M."/>
        </authorList>
    </citation>
    <scope>NUCLEOTIDE SEQUENCE [LARGE SCALE GENOMIC DNA]</scope>
    <source>
        <strain evidence="4">YM2019G1</strain>
    </source>
</reference>
<organism evidence="4 5">
    <name type="scientific">Hibiscus syriacus</name>
    <name type="common">Rose of Sharon</name>
    <dbReference type="NCBI Taxonomy" id="106335"/>
    <lineage>
        <taxon>Eukaryota</taxon>
        <taxon>Viridiplantae</taxon>
        <taxon>Streptophyta</taxon>
        <taxon>Embryophyta</taxon>
        <taxon>Tracheophyta</taxon>
        <taxon>Spermatophyta</taxon>
        <taxon>Magnoliopsida</taxon>
        <taxon>eudicotyledons</taxon>
        <taxon>Gunneridae</taxon>
        <taxon>Pentapetalae</taxon>
        <taxon>rosids</taxon>
        <taxon>malvids</taxon>
        <taxon>Malvales</taxon>
        <taxon>Malvaceae</taxon>
        <taxon>Malvoideae</taxon>
        <taxon>Hibiscus</taxon>
    </lineage>
</organism>
<name>A0A6A2XAU9_HIBSY</name>
<dbReference type="GO" id="GO:0016740">
    <property type="term" value="F:transferase activity"/>
    <property type="evidence" value="ECO:0007669"/>
    <property type="project" value="UniProtKB-KW"/>
</dbReference>
<proteinExistence type="predicted"/>
<evidence type="ECO:0000259" key="3">
    <source>
        <dbReference type="Pfam" id="PF07727"/>
    </source>
</evidence>
<sequence length="640" mass="73195">MSDFEGSRSEAEEGVKGSSNLPAQTRQSEKHMPQGVLVQDHRAFFGKLDVILTHFQPYISPTPIMNVAKELKSLEAPEFKGEAKEGLVSADLWLNNVKIMLDGLHCSEMEKMNEVVSLQQGQARVWWTNVNMRVPSDQVMWLFFLEEFKNKYIGDQFIRQMKQEFMNLKQGSRTVYEYECKFNKLNRFEAELVPTEKDSCDWFVEGLHPRLKELLIALNLSTFQEVVNRAKDLERAQNESFGEKKTQLTKIKCASSSASQSKRSQGILNQLNQELEGQVNVNIEENIIVMYVKWSLEHVRTPCHPQPAWHKAHLVGDGKTQRVDVSNAFLHGDLKETVYMHQPMGFRDQVHPDYVCLLRKSLYGLKKAPREWYKRLADFVSSIGFSNSKSDTSLFLYKHGLDMAYLLLYVDDIILTASSEHLRKSIMAHLNSEFAMKDLGFLNYFLGISVTRHKGGLFLSQQKYAEDIIDRANMYSCKPSQTPVDTKPKVSSTSGARYADPTQYRSLAGSLQYLTFTRSDISYAVQQICLHMHDPRDEHMNALKRIIRYIQGTLHLGLHISPSSITDLVYYTDADWRGCPDTRRSTSGVEAEYRGVGVANVVSESCWLRNLLLELNCPIRKATMVYCDNENAIYLSGNPI</sequence>
<dbReference type="SUPFAM" id="SSF56672">
    <property type="entry name" value="DNA/RNA polymerases"/>
    <property type="match status" value="1"/>
</dbReference>
<evidence type="ECO:0000259" key="2">
    <source>
        <dbReference type="Pfam" id="PF03732"/>
    </source>
</evidence>
<gene>
    <name evidence="4" type="ORF">F3Y22_tig00111841pilonHSYRG00035</name>
</gene>
<feature type="compositionally biased region" description="Basic and acidic residues" evidence="1">
    <location>
        <begin position="1"/>
        <end position="15"/>
    </location>
</feature>
<feature type="domain" description="Reverse transcriptase Ty1/copia-type" evidence="3">
    <location>
        <begin position="321"/>
        <end position="484"/>
    </location>
</feature>
<dbReference type="Pfam" id="PF07727">
    <property type="entry name" value="RVT_2"/>
    <property type="match status" value="1"/>
</dbReference>
<dbReference type="Proteomes" id="UP000436088">
    <property type="component" value="Unassembled WGS sequence"/>
</dbReference>
<dbReference type="Pfam" id="PF03732">
    <property type="entry name" value="Retrotrans_gag"/>
    <property type="match status" value="1"/>
</dbReference>
<dbReference type="EMBL" id="VEPZ02001445">
    <property type="protein sequence ID" value="KAE8672412.1"/>
    <property type="molecule type" value="Genomic_DNA"/>
</dbReference>
<dbReference type="AlphaFoldDB" id="A0A6A2XAU9"/>
<comment type="caution">
    <text evidence="4">The sequence shown here is derived from an EMBL/GenBank/DDBJ whole genome shotgun (WGS) entry which is preliminary data.</text>
</comment>
<feature type="region of interest" description="Disordered" evidence="1">
    <location>
        <begin position="1"/>
        <end position="33"/>
    </location>
</feature>
<dbReference type="InterPro" id="IPR043502">
    <property type="entry name" value="DNA/RNA_pol_sf"/>
</dbReference>
<keyword evidence="5" id="KW-1185">Reference proteome</keyword>
<evidence type="ECO:0000313" key="5">
    <source>
        <dbReference type="Proteomes" id="UP000436088"/>
    </source>
</evidence>
<dbReference type="CDD" id="cd09272">
    <property type="entry name" value="RNase_HI_RT_Ty1"/>
    <property type="match status" value="1"/>
</dbReference>
<evidence type="ECO:0000256" key="1">
    <source>
        <dbReference type="SAM" id="MobiDB-lite"/>
    </source>
</evidence>
<protein>
    <submittedName>
        <fullName evidence="4">UDP-N-acetylglucosamine 1-carboxyvinyltransferase 2-like</fullName>
    </submittedName>
</protein>
<feature type="domain" description="Retrotransposon gag" evidence="2">
    <location>
        <begin position="118"/>
        <end position="208"/>
    </location>
</feature>
<evidence type="ECO:0000313" key="4">
    <source>
        <dbReference type="EMBL" id="KAE8672412.1"/>
    </source>
</evidence>
<dbReference type="InterPro" id="IPR013103">
    <property type="entry name" value="RVT_2"/>
</dbReference>
<dbReference type="PANTHER" id="PTHR11439:SF524">
    <property type="entry name" value="RNA-DIRECTED DNA POLYMERASE, PROTEIN KINASE RLK-PELLE-DLSV FAMILY"/>
    <property type="match status" value="1"/>
</dbReference>
<accession>A0A6A2XAU9</accession>
<dbReference type="PANTHER" id="PTHR11439">
    <property type="entry name" value="GAG-POL-RELATED RETROTRANSPOSON"/>
    <property type="match status" value="1"/>
</dbReference>
<feature type="compositionally biased region" description="Polar residues" evidence="1">
    <location>
        <begin position="17"/>
        <end position="26"/>
    </location>
</feature>
<dbReference type="InterPro" id="IPR005162">
    <property type="entry name" value="Retrotrans_gag_dom"/>
</dbReference>